<dbReference type="PIRSF" id="PIRSF032079">
    <property type="entry name" value="UCP032079"/>
    <property type="match status" value="1"/>
</dbReference>
<dbReference type="Pfam" id="PF03981">
    <property type="entry name" value="Ubiq_cyt_C_chap"/>
    <property type="match status" value="1"/>
</dbReference>
<dbReference type="EMBL" id="AMRM01000003">
    <property type="protein sequence ID" value="EKF20253.1"/>
    <property type="molecule type" value="Genomic_DNA"/>
</dbReference>
<gene>
    <name evidence="4" type="ORF">NA2_03327</name>
</gene>
<dbReference type="OrthoDB" id="7158889at2"/>
<reference evidence="4 5" key="1">
    <citation type="journal article" date="2012" name="J. Bacteriol.">
        <title>Genome Sequence of Nitratireductor pacificus Type Strain pht-3B.</title>
        <authorList>
            <person name="Lai Q."/>
            <person name="Li G."/>
            <person name="Shao Z."/>
        </authorList>
    </citation>
    <scope>NUCLEOTIDE SEQUENCE [LARGE SCALE GENOMIC DNA]</scope>
    <source>
        <strain evidence="5">pht-3B</strain>
    </source>
</reference>
<comment type="similarity">
    <text evidence="1">Belongs to the CBP3 family.</text>
</comment>
<evidence type="ECO:0000259" key="3">
    <source>
        <dbReference type="Pfam" id="PF03981"/>
    </source>
</evidence>
<keyword evidence="5" id="KW-1185">Reference proteome</keyword>
<dbReference type="eggNOG" id="COG5452">
    <property type="taxonomic scope" value="Bacteria"/>
</dbReference>
<accession>K2N824</accession>
<feature type="domain" description="Ubiquinol-cytochrome c chaperone" evidence="3">
    <location>
        <begin position="36"/>
        <end position="174"/>
    </location>
</feature>
<dbReference type="PATRIC" id="fig|391937.3.peg.689"/>
<comment type="similarity">
    <text evidence="2">Belongs to the UPF0174 family.</text>
</comment>
<dbReference type="STRING" id="391937.NA2_03327"/>
<organism evidence="4 5">
    <name type="scientific">Nitratireductor pacificus pht-3B</name>
    <dbReference type="NCBI Taxonomy" id="391937"/>
    <lineage>
        <taxon>Bacteria</taxon>
        <taxon>Pseudomonadati</taxon>
        <taxon>Pseudomonadota</taxon>
        <taxon>Alphaproteobacteria</taxon>
        <taxon>Hyphomicrobiales</taxon>
        <taxon>Phyllobacteriaceae</taxon>
        <taxon>Nitratireductor</taxon>
    </lineage>
</organism>
<dbReference type="AlphaFoldDB" id="K2N824"/>
<proteinExistence type="inferred from homology"/>
<sequence>MFQRLFGFGQRSRRAVIDALYGRIVAASRQPVFYADMQVPDTPLGRFEMIALHMILFLRRVREEEGAARDIAQELTDLFFSDVEHAIRELGIGDMGVPKRIKKLARMFYGRAAAYSEALDADDSAALAAALARNVRPDLAGWEGQGALAAYAANAAGSLEGQLVERLLAGDVSFPDAAAEGRAE</sequence>
<evidence type="ECO:0000313" key="5">
    <source>
        <dbReference type="Proteomes" id="UP000006786"/>
    </source>
</evidence>
<dbReference type="Proteomes" id="UP000006786">
    <property type="component" value="Unassembled WGS sequence"/>
</dbReference>
<evidence type="ECO:0000313" key="4">
    <source>
        <dbReference type="EMBL" id="EKF20253.1"/>
    </source>
</evidence>
<name>K2N824_9HYPH</name>
<dbReference type="InterPro" id="IPR007129">
    <property type="entry name" value="Ubiqinol_cyt_c_chaperone_CPB3"/>
</dbReference>
<dbReference type="InterPro" id="IPR014569">
    <property type="entry name" value="Ubq_cyt-c_CBP3-rel"/>
</dbReference>
<dbReference type="InterPro" id="IPR021150">
    <property type="entry name" value="Ubiq_cyt_c_chap"/>
</dbReference>
<protein>
    <submittedName>
        <fullName evidence="4">Ubiquinol-cytochrome C chaperone</fullName>
    </submittedName>
</protein>
<evidence type="ECO:0000256" key="2">
    <source>
        <dbReference type="ARBA" id="ARBA00006436"/>
    </source>
</evidence>
<dbReference type="PANTHER" id="PTHR12184:SF1">
    <property type="entry name" value="UBIQUINOL-CYTOCHROME-C REDUCTASE COMPLEX ASSEMBLY FACTOR 1"/>
    <property type="match status" value="1"/>
</dbReference>
<comment type="caution">
    <text evidence="4">The sequence shown here is derived from an EMBL/GenBank/DDBJ whole genome shotgun (WGS) entry which is preliminary data.</text>
</comment>
<evidence type="ECO:0000256" key="1">
    <source>
        <dbReference type="ARBA" id="ARBA00006407"/>
    </source>
</evidence>
<dbReference type="PANTHER" id="PTHR12184">
    <property type="entry name" value="UBIQUINOL-CYTOCHROME C REDUCTASE COMPLEX ASSEMBLY FACTOR 1 FAMILY MEMBER"/>
    <property type="match status" value="1"/>
</dbReference>
<dbReference type="RefSeq" id="WP_008594189.1">
    <property type="nucleotide sequence ID" value="NZ_AMRM01000003.1"/>
</dbReference>